<reference evidence="2 3" key="1">
    <citation type="submission" date="2020-02" db="EMBL/GenBank/DDBJ databases">
        <title>Draft genome sequence of two Spirosoma agri KCTC 52727 and Spirosoma terrae KCTC 52035.</title>
        <authorList>
            <person name="Rojas J."/>
            <person name="Ambika Manirajan B."/>
            <person name="Suarez C."/>
            <person name="Ratering S."/>
            <person name="Schnell S."/>
        </authorList>
    </citation>
    <scope>NUCLEOTIDE SEQUENCE [LARGE SCALE GENOMIC DNA]</scope>
    <source>
        <strain evidence="2 3">KCTC 52035</strain>
    </source>
</reference>
<dbReference type="Pfam" id="PF13481">
    <property type="entry name" value="AAA_25"/>
    <property type="match status" value="1"/>
</dbReference>
<sequence length="371" mass="40822">MITTDLAIHKRPDTPPKIPSVPIAPSITPEQPKLLTFSDLRKHRISHHTKHPAPMPVIRISGANYGLQGMISALTGPPKSGKTTVIGFMLATTLTSFSSPEQTLSIKSALADNRDVVYLDFEQHISSTQDLHDRVLRYAGLSDCPDNLHILSLLELTMEQRLQAVRATFDALDLHLLIIDGLADLLPGVNDEEKSNALIEELSLLASRHKTCLIVVIHENKGGGSVRGHLGSQIERKCAGLIAVRKDRETKTHSIESRLIRIGDDFENVYFRYSEEQKQMILLDALATDEYNQRVAQKKAGKDNDPEFLSGLLALCFKGVASLTKAQLMAAICKHDQSAGSDKTALRRIKGAITLNLLVNDGDMYARQSPA</sequence>
<keyword evidence="3" id="KW-1185">Reference proteome</keyword>
<dbReference type="AlphaFoldDB" id="A0A6L9L5X4"/>
<dbReference type="SUPFAM" id="SSF52540">
    <property type="entry name" value="P-loop containing nucleoside triphosphate hydrolases"/>
    <property type="match status" value="1"/>
</dbReference>
<protein>
    <submittedName>
        <fullName evidence="2">AAA family ATPase</fullName>
    </submittedName>
</protein>
<feature type="region of interest" description="Disordered" evidence="1">
    <location>
        <begin position="1"/>
        <end position="25"/>
    </location>
</feature>
<name>A0A6L9L5X4_9BACT</name>
<accession>A0A6L9L5X4</accession>
<evidence type="ECO:0000256" key="1">
    <source>
        <dbReference type="SAM" id="MobiDB-lite"/>
    </source>
</evidence>
<gene>
    <name evidence="2" type="ORF">GK108_13030</name>
</gene>
<organism evidence="2 3">
    <name type="scientific">Spirosoma terrae</name>
    <dbReference type="NCBI Taxonomy" id="1968276"/>
    <lineage>
        <taxon>Bacteria</taxon>
        <taxon>Pseudomonadati</taxon>
        <taxon>Bacteroidota</taxon>
        <taxon>Cytophagia</taxon>
        <taxon>Cytophagales</taxon>
        <taxon>Cytophagaceae</taxon>
        <taxon>Spirosoma</taxon>
    </lineage>
</organism>
<dbReference type="RefSeq" id="WP_163948512.1">
    <property type="nucleotide sequence ID" value="NZ_JAAFZH010000004.1"/>
</dbReference>
<dbReference type="EMBL" id="JAAFZH010000004">
    <property type="protein sequence ID" value="NDU95800.1"/>
    <property type="molecule type" value="Genomic_DNA"/>
</dbReference>
<dbReference type="Gene3D" id="3.40.50.300">
    <property type="entry name" value="P-loop containing nucleotide triphosphate hydrolases"/>
    <property type="match status" value="1"/>
</dbReference>
<dbReference type="InterPro" id="IPR027417">
    <property type="entry name" value="P-loop_NTPase"/>
</dbReference>
<proteinExistence type="predicted"/>
<evidence type="ECO:0000313" key="2">
    <source>
        <dbReference type="EMBL" id="NDU95800.1"/>
    </source>
</evidence>
<dbReference type="Proteomes" id="UP000474175">
    <property type="component" value="Unassembled WGS sequence"/>
</dbReference>
<comment type="caution">
    <text evidence="2">The sequence shown here is derived from an EMBL/GenBank/DDBJ whole genome shotgun (WGS) entry which is preliminary data.</text>
</comment>
<evidence type="ECO:0000313" key="3">
    <source>
        <dbReference type="Proteomes" id="UP000474175"/>
    </source>
</evidence>